<reference evidence="4" key="1">
    <citation type="submission" date="2006-05" db="EMBL/GenBank/DDBJ databases">
        <title>Annotation of the draft genome assembly of Desulfuromonas acetoxidans DSM 684.</title>
        <authorList>
            <consortium name="US DOE Joint Genome Institute (JGI-ORNL)"/>
            <person name="Larimer F."/>
            <person name="Land M."/>
            <person name="Hauser L."/>
        </authorList>
    </citation>
    <scope>NUCLEOTIDE SEQUENCE [LARGE SCALE GENOMIC DNA]</scope>
    <source>
        <strain evidence="4">DSM 684</strain>
    </source>
</reference>
<keyword evidence="5" id="KW-1185">Reference proteome</keyword>
<dbReference type="SMART" id="SM00530">
    <property type="entry name" value="HTH_XRE"/>
    <property type="match status" value="1"/>
</dbReference>
<dbReference type="PROSITE" id="PS50943">
    <property type="entry name" value="HTH_CROC1"/>
    <property type="match status" value="1"/>
</dbReference>
<dbReference type="EMBL" id="AAEW02000006">
    <property type="protein sequence ID" value="EAT16247.1"/>
    <property type="molecule type" value="Genomic_DNA"/>
</dbReference>
<evidence type="ECO:0000259" key="3">
    <source>
        <dbReference type="PROSITE" id="PS50943"/>
    </source>
</evidence>
<dbReference type="Proteomes" id="UP000005695">
    <property type="component" value="Unassembled WGS sequence"/>
</dbReference>
<feature type="domain" description="HTH cro/C1-type" evidence="3">
    <location>
        <begin position="20"/>
        <end position="75"/>
    </location>
</feature>
<dbReference type="PANTHER" id="PTHR46558:SF4">
    <property type="entry name" value="DNA-BIDING PHAGE PROTEIN"/>
    <property type="match status" value="1"/>
</dbReference>
<dbReference type="InterPro" id="IPR001387">
    <property type="entry name" value="Cro/C1-type_HTH"/>
</dbReference>
<keyword evidence="2" id="KW-0812">Transmembrane</keyword>
<comment type="caution">
    <text evidence="4">The sequence shown here is derived from an EMBL/GenBank/DDBJ whole genome shotgun (WGS) entry which is preliminary data.</text>
</comment>
<dbReference type="GO" id="GO:0003677">
    <property type="term" value="F:DNA binding"/>
    <property type="evidence" value="ECO:0007669"/>
    <property type="project" value="UniProtKB-KW"/>
</dbReference>
<dbReference type="AlphaFoldDB" id="Q1K0W1"/>
<protein>
    <submittedName>
        <fullName evidence="4">Transcriptional regulator, XRE family</fullName>
    </submittedName>
</protein>
<dbReference type="PANTHER" id="PTHR46558">
    <property type="entry name" value="TRACRIPTIONAL REGULATORY PROTEIN-RELATED-RELATED"/>
    <property type="match status" value="1"/>
</dbReference>
<dbReference type="InterPro" id="IPR010982">
    <property type="entry name" value="Lambda_DNA-bd_dom_sf"/>
</dbReference>
<keyword evidence="2" id="KW-0472">Membrane</keyword>
<evidence type="ECO:0000256" key="1">
    <source>
        <dbReference type="ARBA" id="ARBA00023125"/>
    </source>
</evidence>
<keyword evidence="1" id="KW-0238">DNA-binding</keyword>
<keyword evidence="2" id="KW-1133">Transmembrane helix</keyword>
<dbReference type="CDD" id="cd00093">
    <property type="entry name" value="HTH_XRE"/>
    <property type="match status" value="1"/>
</dbReference>
<reference evidence="4" key="2">
    <citation type="submission" date="2006-05" db="EMBL/GenBank/DDBJ databases">
        <title>Sequencing of the draft genome and assembly of Desulfuromonas acetoxidans DSM 684.</title>
        <authorList>
            <consortium name="US DOE Joint Genome Institute (JGI-PGF)"/>
            <person name="Copeland A."/>
            <person name="Lucas S."/>
            <person name="Lapidus A."/>
            <person name="Barry K."/>
            <person name="Detter J.C."/>
            <person name="Glavina del Rio T."/>
            <person name="Hammon N."/>
            <person name="Israni S."/>
            <person name="Dalin E."/>
            <person name="Tice H."/>
            <person name="Bruce D."/>
            <person name="Pitluck S."/>
            <person name="Richardson P."/>
        </authorList>
    </citation>
    <scope>NUCLEOTIDE SEQUENCE [LARGE SCALE GENOMIC DNA]</scope>
    <source>
        <strain evidence="4">DSM 684</strain>
    </source>
</reference>
<gene>
    <name evidence="4" type="ORF">Dace_1711</name>
</gene>
<evidence type="ECO:0000256" key="2">
    <source>
        <dbReference type="SAM" id="Phobius"/>
    </source>
</evidence>
<name>Q1K0W1_DESA6</name>
<feature type="transmembrane region" description="Helical" evidence="2">
    <location>
        <begin position="96"/>
        <end position="115"/>
    </location>
</feature>
<dbReference type="SUPFAM" id="SSF47413">
    <property type="entry name" value="lambda repressor-like DNA-binding domains"/>
    <property type="match status" value="1"/>
</dbReference>
<evidence type="ECO:0000313" key="5">
    <source>
        <dbReference type="Proteomes" id="UP000005695"/>
    </source>
</evidence>
<organism evidence="4 5">
    <name type="scientific">Desulfuromonas acetoxidans (strain DSM 684 / 11070)</name>
    <dbReference type="NCBI Taxonomy" id="281689"/>
    <lineage>
        <taxon>Bacteria</taxon>
        <taxon>Pseudomonadati</taxon>
        <taxon>Thermodesulfobacteriota</taxon>
        <taxon>Desulfuromonadia</taxon>
        <taxon>Desulfuromonadales</taxon>
        <taxon>Desulfuromonadaceae</taxon>
        <taxon>Desulfuromonas</taxon>
    </lineage>
</organism>
<accession>Q1K0W1</accession>
<proteinExistence type="predicted"/>
<sequence>MMAEKNQKNDGMIQIDGAAIRQAREDQSLTQLYVAKMVGVTTDTISRWENNRYPTIKRPNAEKLAEALEVPLDQILWQEEEVPQPQTRSWGLSRRWLIVVLSLCLLVVGLTVWLWPQPPIVAERVLPSYAAPGAVFPVQLRFSSGTIRGVVREQLPQGWRFVSSVPLPDSVDEETGLVRWIVQLEDQPLTIYYLVQVDPQAKLTTMMRFNGELVAHTASQRSRFELIGADQLVIQHIHWADLNADLMIDDDEMLDASYLSENMPGMALDLDAVEAMWIEDHYYWDTQMQRFQPGSQAVLPAQKTSAP</sequence>
<dbReference type="Pfam" id="PF01381">
    <property type="entry name" value="HTH_3"/>
    <property type="match status" value="1"/>
</dbReference>
<dbReference type="Gene3D" id="1.10.260.40">
    <property type="entry name" value="lambda repressor-like DNA-binding domains"/>
    <property type="match status" value="1"/>
</dbReference>
<evidence type="ECO:0000313" key="4">
    <source>
        <dbReference type="EMBL" id="EAT16247.1"/>
    </source>
</evidence>